<proteinExistence type="predicted"/>
<sequence length="332" mass="36721">MMKQLPLLGATLLTLFSASLHAGSGIASLTLDNDYFINRDDGYTNGLYFTLYDRSGIPAMADDSTAPEHSVLVSPLMWSMPTERQYGSVNALKFGQSMFTPADLTLTEPDPNDIPYSAMLSLTNSYLVLNQDHADVVHSTLGIVGPAALGKESQKLVHQVLGSDDPQGWGSQLHNELVFQVGRGRIWRHWASELDNMDLLTSLKGSVGTIRSAASSSLIVRYGRDLKRSFGSFLLLDSRTTNPVAVSGEWYVYAGLQAEYVFNEIFMDGNTFRDSASVNYDHSFIGLNFGVAYSWGRSSLTFAVNHSDLLQPSKDRYSDETRYGTLTYAWQF</sequence>
<keyword evidence="1" id="KW-0732">Signal</keyword>
<protein>
    <recommendedName>
        <fullName evidence="4">Lipid A deacylase LpxR family protein</fullName>
    </recommendedName>
</protein>
<reference evidence="2 3" key="1">
    <citation type="submission" date="2016-06" db="EMBL/GenBank/DDBJ databases">
        <authorList>
            <person name="Kjaerup R.B."/>
            <person name="Dalgaard T.S."/>
            <person name="Juul-Madsen H.R."/>
        </authorList>
    </citation>
    <scope>NUCLEOTIDE SEQUENCE [LARGE SCALE GENOMIC DNA]</scope>
    <source>
        <strain evidence="2 3">CECT 5080</strain>
    </source>
</reference>
<dbReference type="Proteomes" id="UP000092627">
    <property type="component" value="Unassembled WGS sequence"/>
</dbReference>
<evidence type="ECO:0008006" key="4">
    <source>
        <dbReference type="Google" id="ProtNLM"/>
    </source>
</evidence>
<keyword evidence="3" id="KW-1185">Reference proteome</keyword>
<dbReference type="InterPro" id="IPR018707">
    <property type="entry name" value="LpxR"/>
</dbReference>
<feature type="chain" id="PRO_5008378784" description="Lipid A deacylase LpxR family protein" evidence="1">
    <location>
        <begin position="23"/>
        <end position="332"/>
    </location>
</feature>
<dbReference type="AlphaFoldDB" id="A0A1A8T4U2"/>
<organism evidence="2 3">
    <name type="scientific">Marinomonas aquimarina</name>
    <dbReference type="NCBI Taxonomy" id="295068"/>
    <lineage>
        <taxon>Bacteria</taxon>
        <taxon>Pseudomonadati</taxon>
        <taxon>Pseudomonadota</taxon>
        <taxon>Gammaproteobacteria</taxon>
        <taxon>Oceanospirillales</taxon>
        <taxon>Oceanospirillaceae</taxon>
        <taxon>Marinomonas</taxon>
    </lineage>
</organism>
<accession>A0A1A8T4U2</accession>
<dbReference type="RefSeq" id="WP_082861127.1">
    <property type="nucleotide sequence ID" value="NZ_FLOC01000002.1"/>
</dbReference>
<evidence type="ECO:0000256" key="1">
    <source>
        <dbReference type="SAM" id="SignalP"/>
    </source>
</evidence>
<dbReference type="Pfam" id="PF09982">
    <property type="entry name" value="LpxR"/>
    <property type="match status" value="1"/>
</dbReference>
<name>A0A1A8T4U2_9GAMM</name>
<evidence type="ECO:0000313" key="3">
    <source>
        <dbReference type="Proteomes" id="UP000092627"/>
    </source>
</evidence>
<dbReference type="STRING" id="295068.MAQ5080_00689"/>
<feature type="signal peptide" evidence="1">
    <location>
        <begin position="1"/>
        <end position="22"/>
    </location>
</feature>
<dbReference type="Gene3D" id="2.40.128.140">
    <property type="entry name" value="Outer membrane protein"/>
    <property type="match status" value="1"/>
</dbReference>
<dbReference type="OrthoDB" id="9776275at2"/>
<evidence type="ECO:0000313" key="2">
    <source>
        <dbReference type="EMBL" id="SBS26977.1"/>
    </source>
</evidence>
<dbReference type="InterPro" id="IPR037107">
    <property type="entry name" value="Put_OMP_sf"/>
</dbReference>
<dbReference type="EMBL" id="FLOC01000002">
    <property type="protein sequence ID" value="SBS26977.1"/>
    <property type="molecule type" value="Genomic_DNA"/>
</dbReference>
<gene>
    <name evidence="2" type="ORF">MAQ5080_00689</name>
</gene>